<comment type="caution">
    <text evidence="1">The sequence shown here is derived from an EMBL/GenBank/DDBJ whole genome shotgun (WGS) entry which is preliminary data.</text>
</comment>
<dbReference type="Proteomes" id="UP000198211">
    <property type="component" value="Unassembled WGS sequence"/>
</dbReference>
<evidence type="ECO:0000313" key="2">
    <source>
        <dbReference type="Proteomes" id="UP000198211"/>
    </source>
</evidence>
<keyword evidence="2" id="KW-1185">Reference proteome</keyword>
<name>A0A225WTK9_9STRA</name>
<reference evidence="2" key="1">
    <citation type="submission" date="2017-03" db="EMBL/GenBank/DDBJ databases">
        <title>Phytopthora megakarya and P. palmivora, two closely related causual agents of cacao black pod achieved similar genome size and gene model numbers by different mechanisms.</title>
        <authorList>
            <person name="Ali S."/>
            <person name="Shao J."/>
            <person name="Larry D.J."/>
            <person name="Kronmiller B."/>
            <person name="Shen D."/>
            <person name="Strem M.D."/>
            <person name="Melnick R.L."/>
            <person name="Guiltinan M.J."/>
            <person name="Tyler B.M."/>
            <person name="Meinhardt L.W."/>
            <person name="Bailey B.A."/>
        </authorList>
    </citation>
    <scope>NUCLEOTIDE SEQUENCE [LARGE SCALE GENOMIC DNA]</scope>
    <source>
        <strain evidence="2">zdho120</strain>
    </source>
</reference>
<dbReference type="AlphaFoldDB" id="A0A225WTK9"/>
<dbReference type="OrthoDB" id="128411at2759"/>
<dbReference type="EMBL" id="NBNE01000269">
    <property type="protein sequence ID" value="OWZ20982.1"/>
    <property type="molecule type" value="Genomic_DNA"/>
</dbReference>
<protein>
    <submittedName>
        <fullName evidence="1">Uncharacterized protein</fullName>
    </submittedName>
</protein>
<evidence type="ECO:0000313" key="1">
    <source>
        <dbReference type="EMBL" id="OWZ20982.1"/>
    </source>
</evidence>
<gene>
    <name evidence="1" type="ORF">PHMEG_0004529</name>
</gene>
<sequence length="339" mass="37131">MEVSDSRGASVKQDNRGRIKNLRCASFPAPRTQVKGEYYPPQTHQLAANRIFKVLSTPGAHTSAMPFVKQFRELECVRFEISPAVLMALYSGRLGNRGLTILHFKPLTEMEQLRRGSTNANISSDFGAAVALPASTPQCETYEELVSAISGLTSFGDALFFEHIRRLVSRLKRFVLANMERGSNTPEGVTLTLLFANHYLGRAMAHLCARSITTGHSGSRLLMAWRFVWTGARTSMSGPPAHHAPRNAPQTHLWAPTGRVPVMPESIHRQIPRDADGREPCLRYWAVTCATVAVPTTALTLDALTRGSAVCSAIYKTLLIATTAPTPVQVTVPLTAPRN</sequence>
<organism evidence="1 2">
    <name type="scientific">Phytophthora megakarya</name>
    <dbReference type="NCBI Taxonomy" id="4795"/>
    <lineage>
        <taxon>Eukaryota</taxon>
        <taxon>Sar</taxon>
        <taxon>Stramenopiles</taxon>
        <taxon>Oomycota</taxon>
        <taxon>Peronosporomycetes</taxon>
        <taxon>Peronosporales</taxon>
        <taxon>Peronosporaceae</taxon>
        <taxon>Phytophthora</taxon>
    </lineage>
</organism>
<accession>A0A225WTK9</accession>
<proteinExistence type="predicted"/>